<dbReference type="EMBL" id="NVQC01000022">
    <property type="protein sequence ID" value="PTL35759.1"/>
    <property type="molecule type" value="Genomic_DNA"/>
</dbReference>
<dbReference type="PANTHER" id="PTHR42991:SF1">
    <property type="entry name" value="ALDEHYDE DEHYDROGENASE"/>
    <property type="match status" value="1"/>
</dbReference>
<evidence type="ECO:0000256" key="3">
    <source>
        <dbReference type="PROSITE-ProRule" id="PRU10007"/>
    </source>
</evidence>
<dbReference type="InterPro" id="IPR015590">
    <property type="entry name" value="Aldehyde_DH_dom"/>
</dbReference>
<gene>
    <name evidence="6" type="ORF">CLG94_08365</name>
</gene>
<comment type="similarity">
    <text evidence="1 4">Belongs to the aldehyde dehydrogenase family.</text>
</comment>
<evidence type="ECO:0000256" key="4">
    <source>
        <dbReference type="RuleBase" id="RU003345"/>
    </source>
</evidence>
<keyword evidence="7" id="KW-1185">Reference proteome</keyword>
<reference evidence="6 7" key="1">
    <citation type="submission" date="2017-09" db="EMBL/GenBank/DDBJ databases">
        <title>Bloom of a denitrifying methanotroph, Candidatus Methylomirabilis limnetica, in a deep stratified lake.</title>
        <authorList>
            <person name="Graf J.S."/>
            <person name="Marchant H.K."/>
            <person name="Tienken D."/>
            <person name="Hach P.F."/>
            <person name="Brand A."/>
            <person name="Schubert C.J."/>
            <person name="Kuypers M.M."/>
            <person name="Milucka J."/>
        </authorList>
    </citation>
    <scope>NUCLEOTIDE SEQUENCE [LARGE SCALE GENOMIC DNA]</scope>
    <source>
        <strain evidence="6 7">Zug</strain>
    </source>
</reference>
<dbReference type="PROSITE" id="PS00687">
    <property type="entry name" value="ALDEHYDE_DEHYDR_GLU"/>
    <property type="match status" value="1"/>
</dbReference>
<dbReference type="Pfam" id="PF00171">
    <property type="entry name" value="Aldedh"/>
    <property type="match status" value="1"/>
</dbReference>
<dbReference type="Gene3D" id="3.40.605.10">
    <property type="entry name" value="Aldehyde Dehydrogenase, Chain A, domain 1"/>
    <property type="match status" value="1"/>
</dbReference>
<dbReference type="Gene3D" id="3.40.309.10">
    <property type="entry name" value="Aldehyde Dehydrogenase, Chain A, domain 2"/>
    <property type="match status" value="1"/>
</dbReference>
<accession>A0A2T4TXD3</accession>
<comment type="caution">
    <text evidence="6">The sequence shown here is derived from an EMBL/GenBank/DDBJ whole genome shotgun (WGS) entry which is preliminary data.</text>
</comment>
<dbReference type="AlphaFoldDB" id="A0A2T4TXD3"/>
<dbReference type="PANTHER" id="PTHR42991">
    <property type="entry name" value="ALDEHYDE DEHYDROGENASE"/>
    <property type="match status" value="1"/>
</dbReference>
<dbReference type="OrthoDB" id="9812625at2"/>
<proteinExistence type="inferred from homology"/>
<evidence type="ECO:0000259" key="5">
    <source>
        <dbReference type="Pfam" id="PF00171"/>
    </source>
</evidence>
<protein>
    <submittedName>
        <fullName evidence="6">Aldehyde dehydrogenase</fullName>
    </submittedName>
</protein>
<dbReference type="InterPro" id="IPR016163">
    <property type="entry name" value="Ald_DH_C"/>
</dbReference>
<evidence type="ECO:0000313" key="7">
    <source>
        <dbReference type="Proteomes" id="UP000241436"/>
    </source>
</evidence>
<keyword evidence="2 4" id="KW-0560">Oxidoreductase</keyword>
<dbReference type="GO" id="GO:0008911">
    <property type="term" value="F:lactaldehyde dehydrogenase (NAD+) activity"/>
    <property type="evidence" value="ECO:0007669"/>
    <property type="project" value="TreeGrafter"/>
</dbReference>
<dbReference type="InterPro" id="IPR016162">
    <property type="entry name" value="Ald_DH_N"/>
</dbReference>
<name>A0A2T4TXD3_9BACT</name>
<dbReference type="RefSeq" id="WP_107562548.1">
    <property type="nucleotide sequence ID" value="NZ_NVQC01000022.1"/>
</dbReference>
<dbReference type="FunFam" id="3.40.309.10:FF:000009">
    <property type="entry name" value="Aldehyde dehydrogenase A"/>
    <property type="match status" value="1"/>
</dbReference>
<organism evidence="6 7">
    <name type="scientific">Candidatus Methylomirabilis limnetica</name>
    <dbReference type="NCBI Taxonomy" id="2033718"/>
    <lineage>
        <taxon>Bacteria</taxon>
        <taxon>Candidatus Methylomirabilota</taxon>
        <taxon>Candidatus Methylomirabilia</taxon>
        <taxon>Candidatus Methylomirabilales</taxon>
        <taxon>Candidatus Methylomirabilaceae</taxon>
        <taxon>Candidatus Methylomirabilis</taxon>
    </lineage>
</organism>
<dbReference type="InterPro" id="IPR016161">
    <property type="entry name" value="Ald_DH/histidinol_DH"/>
</dbReference>
<feature type="domain" description="Aldehyde dehydrogenase" evidence="5">
    <location>
        <begin position="9"/>
        <end position="466"/>
    </location>
</feature>
<dbReference type="CDD" id="cd07149">
    <property type="entry name" value="ALDH_y4uC"/>
    <property type="match status" value="1"/>
</dbReference>
<evidence type="ECO:0000313" key="6">
    <source>
        <dbReference type="EMBL" id="PTL35759.1"/>
    </source>
</evidence>
<evidence type="ECO:0000256" key="1">
    <source>
        <dbReference type="ARBA" id="ARBA00009986"/>
    </source>
</evidence>
<dbReference type="InterPro" id="IPR051020">
    <property type="entry name" value="ALDH-related_metabolic_enz"/>
</dbReference>
<reference evidence="7" key="2">
    <citation type="journal article" date="2018" name="Environ. Microbiol.">
        <title>Bloom of a denitrifying methanotroph, 'Candidatus Methylomirabilis limnetica', in a deep stratified lake.</title>
        <authorList>
            <person name="Graf J.S."/>
            <person name="Mayr M.J."/>
            <person name="Marchant H.K."/>
            <person name="Tienken D."/>
            <person name="Hach P.F."/>
            <person name="Brand A."/>
            <person name="Schubert C.J."/>
            <person name="Kuypers M.M."/>
            <person name="Milucka J."/>
        </authorList>
    </citation>
    <scope>NUCLEOTIDE SEQUENCE [LARGE SCALE GENOMIC DNA]</scope>
    <source>
        <strain evidence="7">Zug</strain>
    </source>
</reference>
<dbReference type="SUPFAM" id="SSF53720">
    <property type="entry name" value="ALDH-like"/>
    <property type="match status" value="1"/>
</dbReference>
<feature type="active site" evidence="3">
    <location>
        <position position="245"/>
    </location>
</feature>
<dbReference type="Proteomes" id="UP000241436">
    <property type="component" value="Unassembled WGS sequence"/>
</dbReference>
<dbReference type="InterPro" id="IPR029510">
    <property type="entry name" value="Ald_DH_CS_GLU"/>
</dbReference>
<evidence type="ECO:0000256" key="2">
    <source>
        <dbReference type="ARBA" id="ARBA00023002"/>
    </source>
</evidence>
<dbReference type="FunFam" id="3.40.605.10:FF:000007">
    <property type="entry name" value="NAD/NADP-dependent betaine aldehyde dehydrogenase"/>
    <property type="match status" value="1"/>
</dbReference>
<sequence length="472" mass="50610">MRMYAAGQWIDAEKKINVLSPYDGTVVDRVPCADPGDVENAMEGAVRGARTMGSLPGYDRYRILRAAADLIEARSEDFARTITLEEGKSLAESRFEVSRAVQTMTLSAEEAKRLHGETIPFDGAPGAAGKFGFTLRVPCGVVVAISPFNFPLNLVCHKVGPALAAGNAVVIKPATDTPLSALKLTEVLLEAGLPADGIACLTGLGAEIGDALCRDRRVRKITFTGSRDVGERICRMAGIKKITMELGGNSPIIIMPDADLDKVALAVAATGYSNAGQVCISTQRVLTSEKIYGDFLDALKPKVAALTTGNPLDERTKVGPMIREKEAIRVEEWVNEAVAGGAQVVTGGVRQGAIYAPTVVADVSPDMRIFRDELFGPVVAVTRFDSIDEAIALANDTIYGLAAGIFTKNLEWAMRFAREVEAGNLMINWGPQWRADLMPYGGLKESGFGKEGPRYAVEEMTELKLVCFHLAG</sequence>